<sequence>MLAISIRSGWLRYAHADVSDGTLVVNSLKATKLSKDFHRPDLRSPDLLVLLGIIFQDMIESLPVHDKEVFLSLDERWIDCQIFPVDKGLTRDEQESYLRWFLERRLGPLWPTSSVFFQELKSNGSDRDWIMTCIIPENALEALNIVLKRAGTVPVWLEPCTLSLARTVSGDEASVVFIKDGRSVRALFFFGGTIHAFGQPIIRNGIVSMGTITGDQGMVSTVISMINDIKPRSTKSPTVSIKFMGQLPGKWKGFISSKKRYLQQINPLDSFTLAKNAKLNVNDPSDFGEVAGLLHRRIM</sequence>
<evidence type="ECO:0000313" key="1">
    <source>
        <dbReference type="EMBL" id="SUZ49659.1"/>
    </source>
</evidence>
<dbReference type="AlphaFoldDB" id="A0A381N5D7"/>
<accession>A0A381N5D7</accession>
<proteinExistence type="predicted"/>
<dbReference type="EMBL" id="UINC01000128">
    <property type="protein sequence ID" value="SUZ49659.1"/>
    <property type="molecule type" value="Genomic_DNA"/>
</dbReference>
<organism evidence="1">
    <name type="scientific">marine metagenome</name>
    <dbReference type="NCBI Taxonomy" id="408172"/>
    <lineage>
        <taxon>unclassified sequences</taxon>
        <taxon>metagenomes</taxon>
        <taxon>ecological metagenomes</taxon>
    </lineage>
</organism>
<gene>
    <name evidence="1" type="ORF">METZ01_LOCUS2513</name>
</gene>
<reference evidence="1" key="1">
    <citation type="submission" date="2018-05" db="EMBL/GenBank/DDBJ databases">
        <authorList>
            <person name="Lanie J.A."/>
            <person name="Ng W.-L."/>
            <person name="Kazmierczak K.M."/>
            <person name="Andrzejewski T.M."/>
            <person name="Davidsen T.M."/>
            <person name="Wayne K.J."/>
            <person name="Tettelin H."/>
            <person name="Glass J.I."/>
            <person name="Rusch D."/>
            <person name="Podicherti R."/>
            <person name="Tsui H.-C.T."/>
            <person name="Winkler M.E."/>
        </authorList>
    </citation>
    <scope>NUCLEOTIDE SEQUENCE</scope>
</reference>
<protein>
    <submittedName>
        <fullName evidence="1">Uncharacterized protein</fullName>
    </submittedName>
</protein>
<name>A0A381N5D7_9ZZZZ</name>